<keyword evidence="1" id="KW-0812">Transmembrane</keyword>
<dbReference type="InterPro" id="IPR021913">
    <property type="entry name" value="DUF3526"/>
</dbReference>
<keyword evidence="3" id="KW-1185">Reference proteome</keyword>
<organism evidence="2 3">
    <name type="scientific">Hyphococcus lacteus</name>
    <dbReference type="NCBI Taxonomy" id="3143536"/>
    <lineage>
        <taxon>Bacteria</taxon>
        <taxon>Pseudomonadati</taxon>
        <taxon>Pseudomonadota</taxon>
        <taxon>Alphaproteobacteria</taxon>
        <taxon>Parvularculales</taxon>
        <taxon>Parvularculaceae</taxon>
        <taxon>Hyphococcus</taxon>
    </lineage>
</organism>
<evidence type="ECO:0000256" key="1">
    <source>
        <dbReference type="SAM" id="Phobius"/>
    </source>
</evidence>
<dbReference type="Pfam" id="PF12040">
    <property type="entry name" value="DUF3526"/>
    <property type="match status" value="1"/>
</dbReference>
<protein>
    <submittedName>
        <fullName evidence="2">DUF3526 domain-containing protein</fullName>
    </submittedName>
</protein>
<accession>A0ABV3Z643</accession>
<feature type="transmembrane region" description="Helical" evidence="1">
    <location>
        <begin position="441"/>
        <end position="463"/>
    </location>
</feature>
<feature type="transmembrane region" description="Helical" evidence="1">
    <location>
        <begin position="171"/>
        <end position="197"/>
    </location>
</feature>
<dbReference type="EMBL" id="JBEHZE010000001">
    <property type="protein sequence ID" value="MEX6634285.1"/>
    <property type="molecule type" value="Genomic_DNA"/>
</dbReference>
<feature type="transmembrane region" description="Helical" evidence="1">
    <location>
        <begin position="217"/>
        <end position="237"/>
    </location>
</feature>
<feature type="transmembrane region" description="Helical" evidence="1">
    <location>
        <begin position="244"/>
        <end position="262"/>
    </location>
</feature>
<dbReference type="PANTHER" id="PTHR43471">
    <property type="entry name" value="ABC TRANSPORTER PERMEASE"/>
    <property type="match status" value="1"/>
</dbReference>
<evidence type="ECO:0000313" key="2">
    <source>
        <dbReference type="EMBL" id="MEX6634285.1"/>
    </source>
</evidence>
<feature type="transmembrane region" description="Helical" evidence="1">
    <location>
        <begin position="130"/>
        <end position="150"/>
    </location>
</feature>
<reference evidence="2 3" key="1">
    <citation type="submission" date="2024-05" db="EMBL/GenBank/DDBJ databases">
        <title>Three bacterial strains, DH-69, EH-24, and ECK-19 isolated from coastal sediments.</title>
        <authorList>
            <person name="Ye Y.-Q."/>
            <person name="Du Z.-J."/>
        </authorList>
    </citation>
    <scope>NUCLEOTIDE SEQUENCE [LARGE SCALE GENOMIC DNA]</scope>
    <source>
        <strain evidence="2 3">ECK-19</strain>
    </source>
</reference>
<dbReference type="Proteomes" id="UP001560685">
    <property type="component" value="Unassembled WGS sequence"/>
</dbReference>
<dbReference type="PANTHER" id="PTHR43471:SF1">
    <property type="entry name" value="ABC TRANSPORTER PERMEASE PROTEIN NOSY-RELATED"/>
    <property type="match status" value="1"/>
</dbReference>
<feature type="transmembrane region" description="Helical" evidence="1">
    <location>
        <begin position="12"/>
        <end position="36"/>
    </location>
</feature>
<dbReference type="RefSeq" id="WP_369314271.1">
    <property type="nucleotide sequence ID" value="NZ_JBEHZE010000001.1"/>
</dbReference>
<keyword evidence="1" id="KW-0472">Membrane</keyword>
<proteinExistence type="predicted"/>
<evidence type="ECO:0000313" key="3">
    <source>
        <dbReference type="Proteomes" id="UP001560685"/>
    </source>
</evidence>
<name>A0ABV3Z643_9PROT</name>
<gene>
    <name evidence="2" type="ORF">ABFZ84_12090</name>
</gene>
<sequence length="472" mass="51498">MIGAIAQREIVSFLRSSVFVSIAAAFVVLLTAAAFLSVERVKTFERERTAAEQVDRYVWDSQGERNPHSAAHFARYAFKPIPKFVAFDPGITDYAGIALWMEAHYQNPAVFRRAEDLGDAGHIANLSPAWVLQVIAPLFVFLVLFGALAGERESGTLRQLSAMGVTARTLFSGKLLGAGVGLGAIIIPALVFVLFFAGHTGGDDILPDKSIRLIGLVLSYVLYFVSVSAIAIGVSALMAEKRAALIALVALWAGSFVVTPRITADIASTVYAGPDSATISRALDGASNAFYQDSEYRAEIDRVILKEYGVESKDELPIEYGAYSLQKSEEHAHPLFEKIYANLNAVHKKQEGVLRAASLISPTIALNALSAGLAGSDRVHHQKFVEGAEVHRRKIVKQLNEDYMYNAGEAGYGYAAGEAFWKTIEDFSYIPPTFLSLFSSYAFGIIVLFAYAVFGIFFAMWAVRRAQKRIAK</sequence>
<keyword evidence="1" id="KW-1133">Transmembrane helix</keyword>
<comment type="caution">
    <text evidence="2">The sequence shown here is derived from an EMBL/GenBank/DDBJ whole genome shotgun (WGS) entry which is preliminary data.</text>
</comment>